<dbReference type="InterPro" id="IPR005031">
    <property type="entry name" value="COQ10_START"/>
</dbReference>
<sequence>MRQSVQRVVPHERERIFDLVADVESYPSFLPLWKAARIIGHTADGYRTRQSLGIGPAKLDFISHTALTFPDRIVVASQDGPMRSLRMEWGLETAGPGQCRAKLDLVVEVHSRMLQKLLQATYGEMAPRLITAFERRANAVARGEIPPPPSFVPNAGTDAAPVPPGDAGKRQSAGEER</sequence>
<dbReference type="OrthoDB" id="9804759at2"/>
<evidence type="ECO:0000259" key="3">
    <source>
        <dbReference type="Pfam" id="PF03364"/>
    </source>
</evidence>
<dbReference type="Pfam" id="PF03364">
    <property type="entry name" value="Polyketide_cyc"/>
    <property type="match status" value="1"/>
</dbReference>
<feature type="compositionally biased region" description="Basic and acidic residues" evidence="2">
    <location>
        <begin position="167"/>
        <end position="177"/>
    </location>
</feature>
<gene>
    <name evidence="4" type="ORF">SAMN05421720_102114</name>
</gene>
<reference evidence="4 5" key="1">
    <citation type="submission" date="2016-10" db="EMBL/GenBank/DDBJ databases">
        <authorList>
            <person name="de Groot N.N."/>
        </authorList>
    </citation>
    <scope>NUCLEOTIDE SEQUENCE [LARGE SCALE GENOMIC DNA]</scope>
    <source>
        <strain evidence="4 5">ATCC 700224</strain>
    </source>
</reference>
<feature type="region of interest" description="Disordered" evidence="2">
    <location>
        <begin position="142"/>
        <end position="177"/>
    </location>
</feature>
<dbReference type="GO" id="GO:0045333">
    <property type="term" value="P:cellular respiration"/>
    <property type="evidence" value="ECO:0007669"/>
    <property type="project" value="InterPro"/>
</dbReference>
<dbReference type="Proteomes" id="UP000199412">
    <property type="component" value="Unassembled WGS sequence"/>
</dbReference>
<comment type="similarity">
    <text evidence="1">Belongs to the ribosome association toxin RatA family.</text>
</comment>
<evidence type="ECO:0000256" key="1">
    <source>
        <dbReference type="ARBA" id="ARBA00008918"/>
    </source>
</evidence>
<dbReference type="CDD" id="cd07813">
    <property type="entry name" value="COQ10p_like"/>
    <property type="match status" value="1"/>
</dbReference>
<evidence type="ECO:0000313" key="5">
    <source>
        <dbReference type="Proteomes" id="UP000199412"/>
    </source>
</evidence>
<protein>
    <submittedName>
        <fullName evidence="4">Coenzyme Q-binding protein COQ10</fullName>
    </submittedName>
</protein>
<dbReference type="SUPFAM" id="SSF55961">
    <property type="entry name" value="Bet v1-like"/>
    <property type="match status" value="1"/>
</dbReference>
<feature type="domain" description="Coenzyme Q-binding protein COQ10 START" evidence="3">
    <location>
        <begin position="9"/>
        <end position="134"/>
    </location>
</feature>
<dbReference type="GO" id="GO:0048039">
    <property type="term" value="F:ubiquinone binding"/>
    <property type="evidence" value="ECO:0007669"/>
    <property type="project" value="InterPro"/>
</dbReference>
<dbReference type="InterPro" id="IPR044996">
    <property type="entry name" value="COQ10-like"/>
</dbReference>
<evidence type="ECO:0000256" key="2">
    <source>
        <dbReference type="SAM" id="MobiDB-lite"/>
    </source>
</evidence>
<name>A0A1G6YSJ9_9PROT</name>
<dbReference type="STRING" id="69960.SAMN05421720_102114"/>
<proteinExistence type="inferred from homology"/>
<keyword evidence="5" id="KW-1185">Reference proteome</keyword>
<accession>A0A1G6YSJ9</accession>
<dbReference type="RefSeq" id="WP_092782474.1">
    <property type="nucleotide sequence ID" value="NZ_FNAP01000002.1"/>
</dbReference>
<dbReference type="EMBL" id="FNAP01000002">
    <property type="protein sequence ID" value="SDD93320.1"/>
    <property type="molecule type" value="Genomic_DNA"/>
</dbReference>
<organism evidence="4 5">
    <name type="scientific">Rhodospira trueperi</name>
    <dbReference type="NCBI Taxonomy" id="69960"/>
    <lineage>
        <taxon>Bacteria</taxon>
        <taxon>Pseudomonadati</taxon>
        <taxon>Pseudomonadota</taxon>
        <taxon>Alphaproteobacteria</taxon>
        <taxon>Rhodospirillales</taxon>
        <taxon>Rhodospirillaceae</taxon>
        <taxon>Rhodospira</taxon>
    </lineage>
</organism>
<dbReference type="AlphaFoldDB" id="A0A1G6YSJ9"/>
<dbReference type="PANTHER" id="PTHR12901:SF10">
    <property type="entry name" value="COENZYME Q-BINDING PROTEIN COQ10, MITOCHONDRIAL"/>
    <property type="match status" value="1"/>
</dbReference>
<dbReference type="PANTHER" id="PTHR12901">
    <property type="entry name" value="SPERM PROTEIN HOMOLOG"/>
    <property type="match status" value="1"/>
</dbReference>
<evidence type="ECO:0000313" key="4">
    <source>
        <dbReference type="EMBL" id="SDD93320.1"/>
    </source>
</evidence>
<dbReference type="InterPro" id="IPR023393">
    <property type="entry name" value="START-like_dom_sf"/>
</dbReference>
<dbReference type="Gene3D" id="3.30.530.20">
    <property type="match status" value="1"/>
</dbReference>